<organism evidence="1 2">
    <name type="scientific">Athelia psychrophila</name>
    <dbReference type="NCBI Taxonomy" id="1759441"/>
    <lineage>
        <taxon>Eukaryota</taxon>
        <taxon>Fungi</taxon>
        <taxon>Dikarya</taxon>
        <taxon>Basidiomycota</taxon>
        <taxon>Agaricomycotina</taxon>
        <taxon>Agaricomycetes</taxon>
        <taxon>Agaricomycetidae</taxon>
        <taxon>Atheliales</taxon>
        <taxon>Atheliaceae</taxon>
        <taxon>Athelia</taxon>
    </lineage>
</organism>
<gene>
    <name evidence="1" type="ORF">FIBSPDRAFT_937544</name>
</gene>
<dbReference type="EMBL" id="KV417663">
    <property type="protein sequence ID" value="KZP11443.1"/>
    <property type="molecule type" value="Genomic_DNA"/>
</dbReference>
<keyword evidence="2" id="KW-1185">Reference proteome</keyword>
<accession>A0A166ABM0</accession>
<name>A0A166ABM0_9AGAM</name>
<sequence length="191" mass="21337">MFAGPLDSWYRRRPLQSTCLLWPLSLAMPKPSSPWSCSQRITPRVSASRSYTTDSKKEPPLKKFHVPSTLASDRLLPTDFIDLSSTPATPCEFTIRVQGHGQLSHPVPLRYAYKRPSGAVGPHPGSLLKLVKSGVPSIRVLWRPLIQLIATQEVAHRTLLVSSSYAQRNISGRNEMIASWKSCWGHVNLQI</sequence>
<protein>
    <submittedName>
        <fullName evidence="1">Uncharacterized protein</fullName>
    </submittedName>
</protein>
<dbReference type="AlphaFoldDB" id="A0A166ABM0"/>
<reference evidence="1 2" key="1">
    <citation type="journal article" date="2016" name="Mol. Biol. Evol.">
        <title>Comparative Genomics of Early-Diverging Mushroom-Forming Fungi Provides Insights into the Origins of Lignocellulose Decay Capabilities.</title>
        <authorList>
            <person name="Nagy L.G."/>
            <person name="Riley R."/>
            <person name="Tritt A."/>
            <person name="Adam C."/>
            <person name="Daum C."/>
            <person name="Floudas D."/>
            <person name="Sun H."/>
            <person name="Yadav J.S."/>
            <person name="Pangilinan J."/>
            <person name="Larsson K.H."/>
            <person name="Matsuura K."/>
            <person name="Barry K."/>
            <person name="Labutti K."/>
            <person name="Kuo R."/>
            <person name="Ohm R.A."/>
            <person name="Bhattacharya S.S."/>
            <person name="Shirouzu T."/>
            <person name="Yoshinaga Y."/>
            <person name="Martin F.M."/>
            <person name="Grigoriev I.V."/>
            <person name="Hibbett D.S."/>
        </authorList>
    </citation>
    <scope>NUCLEOTIDE SEQUENCE [LARGE SCALE GENOMIC DNA]</scope>
    <source>
        <strain evidence="1 2">CBS 109695</strain>
    </source>
</reference>
<proteinExistence type="predicted"/>
<evidence type="ECO:0000313" key="2">
    <source>
        <dbReference type="Proteomes" id="UP000076532"/>
    </source>
</evidence>
<dbReference type="Proteomes" id="UP000076532">
    <property type="component" value="Unassembled WGS sequence"/>
</dbReference>
<evidence type="ECO:0000313" key="1">
    <source>
        <dbReference type="EMBL" id="KZP11443.1"/>
    </source>
</evidence>